<evidence type="ECO:0000256" key="2">
    <source>
        <dbReference type="SAM" id="MobiDB-lite"/>
    </source>
</evidence>
<dbReference type="AlphaFoldDB" id="A0A3B3B5F7"/>
<evidence type="ECO:0000259" key="3">
    <source>
        <dbReference type="Pfam" id="PF15739"/>
    </source>
</evidence>
<name>A0A3B3B5F7_ORYME</name>
<evidence type="ECO:0000313" key="5">
    <source>
        <dbReference type="Proteomes" id="UP000261560"/>
    </source>
</evidence>
<evidence type="ECO:0000313" key="4">
    <source>
        <dbReference type="Ensembl" id="ENSOMEP00000000359.1"/>
    </source>
</evidence>
<dbReference type="PANTHER" id="PTHR34916">
    <property type="entry name" value="GI:13385330"/>
    <property type="match status" value="1"/>
</dbReference>
<dbReference type="RefSeq" id="XP_024153367.1">
    <property type="nucleotide sequence ID" value="XM_024297599.1"/>
</dbReference>
<dbReference type="Proteomes" id="UP000261560">
    <property type="component" value="Unplaced"/>
</dbReference>
<proteinExistence type="predicted"/>
<keyword evidence="5" id="KW-1185">Reference proteome</keyword>
<dbReference type="Pfam" id="PF15739">
    <property type="entry name" value="TSNAXIP1_N"/>
    <property type="match status" value="1"/>
</dbReference>
<accession>A0A3B3B5F7</accession>
<keyword evidence="1" id="KW-0175">Coiled coil</keyword>
<organism evidence="4 5">
    <name type="scientific">Oryzias melastigma</name>
    <name type="common">Marine medaka</name>
    <dbReference type="NCBI Taxonomy" id="30732"/>
    <lineage>
        <taxon>Eukaryota</taxon>
        <taxon>Metazoa</taxon>
        <taxon>Chordata</taxon>
        <taxon>Craniata</taxon>
        <taxon>Vertebrata</taxon>
        <taxon>Euteleostomi</taxon>
        <taxon>Actinopterygii</taxon>
        <taxon>Neopterygii</taxon>
        <taxon>Teleostei</taxon>
        <taxon>Neoteleostei</taxon>
        <taxon>Acanthomorphata</taxon>
        <taxon>Ovalentaria</taxon>
        <taxon>Atherinomorphae</taxon>
        <taxon>Beloniformes</taxon>
        <taxon>Adrianichthyidae</taxon>
        <taxon>Oryziinae</taxon>
        <taxon>Oryzias</taxon>
    </lineage>
</organism>
<feature type="region of interest" description="Disordered" evidence="2">
    <location>
        <begin position="94"/>
        <end position="125"/>
    </location>
</feature>
<evidence type="ECO:0000256" key="1">
    <source>
        <dbReference type="ARBA" id="ARBA00023054"/>
    </source>
</evidence>
<feature type="compositionally biased region" description="Polar residues" evidence="2">
    <location>
        <begin position="94"/>
        <end position="123"/>
    </location>
</feature>
<protein>
    <recommendedName>
        <fullName evidence="3">Translin-associated factor X-interacting protein 1 N-terminal domain-containing protein</fullName>
    </recommendedName>
</protein>
<sequence>MSSSCRQKQGFHRPLQAAGSTQRDDLLTCPAGHSGHSSPSQNQPLKGMKPFCERASQRQEDAPNSQKWKKTSVKKKIIIKEASIEASMESRVLRSTKNQVKYPQEEASSSSKQPNESTCSSSIRGGLNSEGLSEVKGFDRKALAQQNIWAGGKLHETKLMKKLKSVQSWPSRDRLSVCGDVFDDVCEGLPVFGRILREIKTDYDLYVNHLMASQSPQHNMLSNDLAEDVGRSKVREKELEDAEKEVCRLEQQATRSLEENKRLRVQHELQNIPATTGPEDRNSKGTSLCEDADFKRLQVLHVAKEVQQLEEEVQEKLVSRVTAAATERHLQEQKAEIMTLIASNHRLRIINQDLENRINAVLQREKGSQATRRMLWDQIYEDLQKPHLQESLRRSLDV</sequence>
<feature type="domain" description="Translin-associated factor X-interacting protein 1 N-terminal" evidence="3">
    <location>
        <begin position="160"/>
        <end position="264"/>
    </location>
</feature>
<dbReference type="STRING" id="30732.ENSOMEP00000000359"/>
<dbReference type="GeneID" id="112161995"/>
<feature type="compositionally biased region" description="Polar residues" evidence="2">
    <location>
        <begin position="35"/>
        <end position="44"/>
    </location>
</feature>
<feature type="compositionally biased region" description="Basic and acidic residues" evidence="2">
    <location>
        <begin position="51"/>
        <end position="61"/>
    </location>
</feature>
<reference evidence="4" key="2">
    <citation type="submission" date="2025-09" db="UniProtKB">
        <authorList>
            <consortium name="Ensembl"/>
        </authorList>
    </citation>
    <scope>IDENTIFICATION</scope>
</reference>
<dbReference type="Ensembl" id="ENSOMET00000015977.1">
    <property type="protein sequence ID" value="ENSOMEP00000000359.1"/>
    <property type="gene ID" value="ENSOMEG00000001253.1"/>
</dbReference>
<dbReference type="PaxDb" id="30732-ENSOMEP00000000359"/>
<dbReference type="OMA" id="RMLWDQI"/>
<dbReference type="InterPro" id="IPR032755">
    <property type="entry name" value="TSNAXIP1_N"/>
</dbReference>
<feature type="region of interest" description="Disordered" evidence="2">
    <location>
        <begin position="1"/>
        <end position="73"/>
    </location>
</feature>
<feature type="region of interest" description="Disordered" evidence="2">
    <location>
        <begin position="259"/>
        <end position="287"/>
    </location>
</feature>
<dbReference type="GeneTree" id="ENSGT00940000177213"/>
<reference evidence="4" key="1">
    <citation type="submission" date="2025-08" db="UniProtKB">
        <authorList>
            <consortium name="Ensembl"/>
        </authorList>
    </citation>
    <scope>IDENTIFICATION</scope>
</reference>
<dbReference type="PANTHER" id="PTHR34916:SF1">
    <property type="entry name" value="GI:13385330"/>
    <property type="match status" value="1"/>
</dbReference>